<evidence type="ECO:0000259" key="5">
    <source>
        <dbReference type="Pfam" id="PF00149"/>
    </source>
</evidence>
<feature type="compositionally biased region" description="Low complexity" evidence="3">
    <location>
        <begin position="1157"/>
        <end position="1182"/>
    </location>
</feature>
<feature type="region of interest" description="Disordered" evidence="3">
    <location>
        <begin position="1118"/>
        <end position="1201"/>
    </location>
</feature>
<feature type="compositionally biased region" description="Acidic residues" evidence="3">
    <location>
        <begin position="1135"/>
        <end position="1144"/>
    </location>
</feature>
<keyword evidence="1 4" id="KW-0732">Signal</keyword>
<reference evidence="6 7" key="1">
    <citation type="submission" date="2015-04" db="EMBL/GenBank/DDBJ databases">
        <authorList>
            <consortium name="Pathogen Informatics"/>
        </authorList>
    </citation>
    <scope>NUCLEOTIDE SEQUENCE [LARGE SCALE GENOMIC DNA]</scope>
    <source>
        <strain evidence="6 7">SGS1</strain>
    </source>
</reference>
<accession>A0A1J1H909</accession>
<dbReference type="Gene3D" id="3.60.21.10">
    <property type="match status" value="2"/>
</dbReference>
<dbReference type="PANTHER" id="PTHR10161:SF14">
    <property type="entry name" value="TARTRATE-RESISTANT ACID PHOSPHATASE TYPE 5"/>
    <property type="match status" value="1"/>
</dbReference>
<feature type="chain" id="PRO_5009618984" evidence="4">
    <location>
        <begin position="22"/>
        <end position="1317"/>
    </location>
</feature>
<dbReference type="InterPro" id="IPR004843">
    <property type="entry name" value="Calcineurin-like_PHP"/>
</dbReference>
<feature type="compositionally biased region" description="Polar residues" evidence="3">
    <location>
        <begin position="268"/>
        <end position="278"/>
    </location>
</feature>
<feature type="compositionally biased region" description="Basic and acidic residues" evidence="3">
    <location>
        <begin position="279"/>
        <end position="291"/>
    </location>
</feature>
<evidence type="ECO:0000256" key="1">
    <source>
        <dbReference type="ARBA" id="ARBA00022729"/>
    </source>
</evidence>
<dbReference type="OrthoDB" id="411211at2759"/>
<evidence type="ECO:0000313" key="7">
    <source>
        <dbReference type="Proteomes" id="UP000220158"/>
    </source>
</evidence>
<evidence type="ECO:0000256" key="3">
    <source>
        <dbReference type="SAM" id="MobiDB-lite"/>
    </source>
</evidence>
<feature type="compositionally biased region" description="Basic and acidic residues" evidence="3">
    <location>
        <begin position="1183"/>
        <end position="1201"/>
    </location>
</feature>
<feature type="domain" description="Calcineurin-like phosphoesterase" evidence="5">
    <location>
        <begin position="635"/>
        <end position="799"/>
    </location>
</feature>
<dbReference type="RefSeq" id="XP_028534279.1">
    <property type="nucleotide sequence ID" value="XM_028677940.1"/>
</dbReference>
<feature type="region of interest" description="Disordered" evidence="3">
    <location>
        <begin position="1030"/>
        <end position="1053"/>
    </location>
</feature>
<evidence type="ECO:0000256" key="2">
    <source>
        <dbReference type="ARBA" id="ARBA00022801"/>
    </source>
</evidence>
<dbReference type="KEGG" id="prel:PRELSG_1216200"/>
<dbReference type="InterPro" id="IPR029052">
    <property type="entry name" value="Metallo-depent_PP-like"/>
</dbReference>
<gene>
    <name evidence="6" type="ORF">PRELSG_1216200</name>
</gene>
<evidence type="ECO:0000313" key="6">
    <source>
        <dbReference type="EMBL" id="CRH01278.1"/>
    </source>
</evidence>
<sequence>MNITNFVLIFFTYIFLKKATRDNINHNTFVLNYKTNGLLKRNVLEKENNEIEDEEKKKKEYEEYIVNKGTDEFEKLNYKYMDYVSFSIIKSKNKFKHALNEFLVFLGAQYKDDEKIVVYVRLIDVLSLLFIHFKDNLSNFDHFINSFQDRNKFFNLIETEYFKEFIDEKNYFVFTLKNAYFRINSVNNEKKQILSKKKKIYEIFLSNWKNDGYCFYDVNDKKSSYLPKIVDPNNPCKSSKGNCKILKNVNLTCAPTKGKHKNLNSEVTKIHSSSVDESTNTKENEIIKKDSGNNGNIEDSLMIEPNTNNTCGISENKETIENKKVQVSSEVYYKMKKSFFLNGNPLNIIELINYITTNHSNEVVSKLYEGLKELGIVTFEHIVRYTNIIGIFFSYDIFDELYLQIKLIKEFFKIEENINKNVPDTENTEKKKKIYYGKYEMSEEDTFLPPNCLTTYCKLKSVWMQNRNFTVKIEKSNTNSINFMTVGDIGYGFDKEKGVSLENFLSFFGFNELKNTADNMQKWHAENKADFVVNLGDNIPKNEFQDHNDSYEWHKLIKKLFVFKKTNELQFNNSQENQPSYAKSIVDFYSEKLKGVIYKDKNKDNPNKNKNSEYADDNENYYNSFIESHNSFYDNDEVIDESFEAIPFYSILGEKDYFSFPSEQIQEHYSDKIPGYFMPNNYYSVNYEFTFNSLQDNEINSNEKFKASFIFIDTWSLMIGFPIIRSYRSFREQFNWLSKTLYESAKESDWIFVFGHHPLISSGRRSDNFSYEEHSFNEIIRDFLFTYKVDGYFSAHDHLMEYIKYGKLNLFINGSSSRIIFDDSKMSRGFFGKIIGKLYPVSCYVLKKIHRGLKPKGCSINRYTKWYNKSDIGFSIHKLTKKEFVTEFINGRNGKPLSHKIVIKNKKDERKKFYDLEGYADDRIKELELKIQEFVSKNPDLVKYKIKEFEENNEKYNLILNKLKTEEEKNIFNQLLFLNNLVFDISEYTTNLPISTLGTMYEMVDKYKIFFNKELHKYIHSSLEKAIQQENSRVNVSGEEENDEIEEKGQDSYVDDDASKLIESLGVDPGILVENYEKMTSEQKEFLQKQVGNDIILEDYINKIKLYLKRKVEMEENKKNNELEQTELKTKEEKEDGEEEEEEQEQQKEQGEEPQEQEQQGQQEQGQQGQQGQQEQQEQGQQKVKEEEKEGTNKEEPMLEKETYKQFRNLVVKESKLSNQNYILLMLGSLKIYDENKYSLNIELEKKIIKEVTSSNFIMNIEPKKTFFHLCIELAPEIKRVANNLGGVGKKKLFFHLINKLHAEIMKLKDELQKISI</sequence>
<protein>
    <submittedName>
        <fullName evidence="6">Phosphatase, putative</fullName>
        <ecNumber evidence="6">3.1.3.16</ecNumber>
    </submittedName>
</protein>
<feature type="region of interest" description="Disordered" evidence="3">
    <location>
        <begin position="268"/>
        <end position="300"/>
    </location>
</feature>
<keyword evidence="2 6" id="KW-0378">Hydrolase</keyword>
<name>A0A1J1H909_PLARL</name>
<dbReference type="PANTHER" id="PTHR10161">
    <property type="entry name" value="TARTRATE-RESISTANT ACID PHOSPHATASE TYPE 5"/>
    <property type="match status" value="1"/>
</dbReference>
<dbReference type="GeneID" id="39737406"/>
<feature type="compositionally biased region" description="Basic and acidic residues" evidence="3">
    <location>
        <begin position="1118"/>
        <end position="1134"/>
    </location>
</feature>
<dbReference type="Pfam" id="PF00149">
    <property type="entry name" value="Metallophos"/>
    <property type="match status" value="1"/>
</dbReference>
<dbReference type="InterPro" id="IPR051558">
    <property type="entry name" value="Metallophosphoesterase_PAP"/>
</dbReference>
<keyword evidence="7" id="KW-1185">Reference proteome</keyword>
<dbReference type="SUPFAM" id="SSF56300">
    <property type="entry name" value="Metallo-dependent phosphatases"/>
    <property type="match status" value="1"/>
</dbReference>
<organism evidence="6 7">
    <name type="scientific">Plasmodium relictum</name>
    <dbReference type="NCBI Taxonomy" id="85471"/>
    <lineage>
        <taxon>Eukaryota</taxon>
        <taxon>Sar</taxon>
        <taxon>Alveolata</taxon>
        <taxon>Apicomplexa</taxon>
        <taxon>Aconoidasida</taxon>
        <taxon>Haemosporida</taxon>
        <taxon>Plasmodiidae</taxon>
        <taxon>Plasmodium</taxon>
        <taxon>Plasmodium (Haemamoeba)</taxon>
    </lineage>
</organism>
<proteinExistence type="predicted"/>
<feature type="signal peptide" evidence="4">
    <location>
        <begin position="1"/>
        <end position="21"/>
    </location>
</feature>
<dbReference type="EC" id="3.1.3.16" evidence="6"/>
<dbReference type="EMBL" id="LN835307">
    <property type="protein sequence ID" value="CRH01278.1"/>
    <property type="molecule type" value="Genomic_DNA"/>
</dbReference>
<evidence type="ECO:0000256" key="4">
    <source>
        <dbReference type="SAM" id="SignalP"/>
    </source>
</evidence>
<dbReference type="GO" id="GO:0004722">
    <property type="term" value="F:protein serine/threonine phosphatase activity"/>
    <property type="evidence" value="ECO:0007669"/>
    <property type="project" value="UniProtKB-EC"/>
</dbReference>
<dbReference type="VEuPathDB" id="PlasmoDB:PRELSG_1216200"/>
<dbReference type="Proteomes" id="UP000220158">
    <property type="component" value="Chromosome 12"/>
</dbReference>